<name>A0A1L8SST2_9ENTE</name>
<sequence>MSGMYWKLIKNDISASKLITATTTMFIVTAAVLVALAAILSVNLASSIDTLMETAKAPHYMQMHAGTVNQSRLADFVKNNSNVASYEVSEFLNLRGSDIQIEDHSFADSVEDNGIAVQNQNLDYFLDMENQRIQPKPGELYVPVIFKKQGIAKIGDTVKLAGRQFQITGFLRDGTMNSQMAGSKRFLVHPQQYQELFSKGSLEYIIQFRLKDPSKLNQFEAAYKKAGLEVNGPAVSYRLIKLGNAMSDGIMIAVLLLISLLVVLMAFMCIRFTLLAKIEEEYHEIGVMKAIGLQIKEIKKIYLAKYLAIAVFGSLLGYLISLPLSYQLLENIKLFMGASRNEGLSWYVAVIGVFVVTCLMIAYVYRLLNRFKKISAVEAIRFNGAKEKVSTKTRLNLRKLKFLSPNARIGILDLINRKKMYFTLLLVAMLSSFIMIVPALVYQTVDSDKFVEGIGISNKVDLLTSLYESTNNNEYEQKMQDYLDQDDEIVTYNTITTKNFEVKETGSTDNVLSVELGDYQKFPVSYTAGRQPEKANELALSTINAEEYQKKIGDSMILLLAGKEEKFIVTGIYANVFNGGKTAKATFEDQKTPKIWTSFYIDVKGSTDLERKMAQYKRDLPYAKINNTREYRDQTLGSMIASLKLIAFGSIMIALVVTGLITALFIKLLLVKDRREIATLKALGFNDKAIANQYLARSLTVLLIGVSLGTILSMTLGKVLAAGITSALGGVQVALSGSWLVYWGCPLLMLAVTIATTKLVTSQTARIEISQNLKD</sequence>
<evidence type="ECO:0000256" key="6">
    <source>
        <dbReference type="SAM" id="Phobius"/>
    </source>
</evidence>
<feature type="transmembrane region" description="Helical" evidence="6">
    <location>
        <begin position="421"/>
        <end position="442"/>
    </location>
</feature>
<feature type="domain" description="ABC3 transporter permease C-terminal" evidence="7">
    <location>
        <begin position="257"/>
        <end position="367"/>
    </location>
</feature>
<proteinExistence type="predicted"/>
<reference evidence="8 9" key="1">
    <citation type="submission" date="2014-12" db="EMBL/GenBank/DDBJ databases">
        <title>Draft genome sequences of 29 type strains of Enterococci.</title>
        <authorList>
            <person name="Zhong Z."/>
            <person name="Sun Z."/>
            <person name="Liu W."/>
            <person name="Zhang W."/>
            <person name="Zhang H."/>
        </authorList>
    </citation>
    <scope>NUCLEOTIDE SEQUENCE [LARGE SCALE GENOMIC DNA]</scope>
    <source>
        <strain evidence="8 9">DSM 22802</strain>
    </source>
</reference>
<comment type="subcellular location">
    <subcellularLocation>
        <location evidence="1">Cell membrane</location>
        <topology evidence="1">Multi-pass membrane protein</topology>
    </subcellularLocation>
</comment>
<evidence type="ECO:0000313" key="8">
    <source>
        <dbReference type="EMBL" id="OJG35091.1"/>
    </source>
</evidence>
<dbReference type="PANTHER" id="PTHR30287">
    <property type="entry name" value="MEMBRANE COMPONENT OF PREDICTED ABC SUPERFAMILY METABOLITE UPTAKE TRANSPORTER"/>
    <property type="match status" value="1"/>
</dbReference>
<dbReference type="PANTHER" id="PTHR30287:SF2">
    <property type="entry name" value="BLL1001 PROTEIN"/>
    <property type="match status" value="1"/>
</dbReference>
<feature type="transmembrane region" description="Helical" evidence="6">
    <location>
        <begin position="250"/>
        <end position="270"/>
    </location>
</feature>
<protein>
    <recommendedName>
        <fullName evidence="7">ABC3 transporter permease C-terminal domain-containing protein</fullName>
    </recommendedName>
</protein>
<keyword evidence="4 6" id="KW-1133">Transmembrane helix</keyword>
<feature type="transmembrane region" description="Helical" evidence="6">
    <location>
        <begin position="344"/>
        <end position="365"/>
    </location>
</feature>
<keyword evidence="3 6" id="KW-0812">Transmembrane</keyword>
<dbReference type="AlphaFoldDB" id="A0A1L8SST2"/>
<dbReference type="STRING" id="319970.RV00_GL003110"/>
<evidence type="ECO:0000256" key="3">
    <source>
        <dbReference type="ARBA" id="ARBA00022692"/>
    </source>
</evidence>
<accession>A0A1L8SST2</accession>
<dbReference type="InterPro" id="IPR038766">
    <property type="entry name" value="Membrane_comp_ABC_pdt"/>
</dbReference>
<dbReference type="Pfam" id="PF02687">
    <property type="entry name" value="FtsX"/>
    <property type="match status" value="2"/>
</dbReference>
<organism evidence="8 9">
    <name type="scientific">Enterococcus devriesei</name>
    <dbReference type="NCBI Taxonomy" id="319970"/>
    <lineage>
        <taxon>Bacteria</taxon>
        <taxon>Bacillati</taxon>
        <taxon>Bacillota</taxon>
        <taxon>Bacilli</taxon>
        <taxon>Lactobacillales</taxon>
        <taxon>Enterococcaceae</taxon>
        <taxon>Enterococcus</taxon>
    </lineage>
</organism>
<evidence type="ECO:0000256" key="2">
    <source>
        <dbReference type="ARBA" id="ARBA00022475"/>
    </source>
</evidence>
<feature type="transmembrane region" description="Helical" evidence="6">
    <location>
        <begin position="740"/>
        <end position="760"/>
    </location>
</feature>
<gene>
    <name evidence="8" type="ORF">RV00_GL003110</name>
</gene>
<dbReference type="InterPro" id="IPR003838">
    <property type="entry name" value="ABC3_permease_C"/>
</dbReference>
<keyword evidence="2" id="KW-1003">Cell membrane</keyword>
<feature type="domain" description="ABC3 transporter permease C-terminal" evidence="7">
    <location>
        <begin position="651"/>
        <end position="768"/>
    </location>
</feature>
<evidence type="ECO:0000256" key="5">
    <source>
        <dbReference type="ARBA" id="ARBA00023136"/>
    </source>
</evidence>
<feature type="transmembrane region" description="Helical" evidence="6">
    <location>
        <begin position="699"/>
        <end position="720"/>
    </location>
</feature>
<evidence type="ECO:0000256" key="1">
    <source>
        <dbReference type="ARBA" id="ARBA00004651"/>
    </source>
</evidence>
<evidence type="ECO:0000259" key="7">
    <source>
        <dbReference type="Pfam" id="PF02687"/>
    </source>
</evidence>
<feature type="transmembrane region" description="Helical" evidence="6">
    <location>
        <begin position="303"/>
        <end position="324"/>
    </location>
</feature>
<keyword evidence="9" id="KW-1185">Reference proteome</keyword>
<dbReference type="Proteomes" id="UP000183700">
    <property type="component" value="Unassembled WGS sequence"/>
</dbReference>
<evidence type="ECO:0000256" key="4">
    <source>
        <dbReference type="ARBA" id="ARBA00022989"/>
    </source>
</evidence>
<comment type="caution">
    <text evidence="8">The sequence shown here is derived from an EMBL/GenBank/DDBJ whole genome shotgun (WGS) entry which is preliminary data.</text>
</comment>
<dbReference type="EMBL" id="JXKM01000009">
    <property type="protein sequence ID" value="OJG35091.1"/>
    <property type="molecule type" value="Genomic_DNA"/>
</dbReference>
<evidence type="ECO:0000313" key="9">
    <source>
        <dbReference type="Proteomes" id="UP000183700"/>
    </source>
</evidence>
<keyword evidence="5 6" id="KW-0472">Membrane</keyword>
<dbReference type="GO" id="GO:0005886">
    <property type="term" value="C:plasma membrane"/>
    <property type="evidence" value="ECO:0007669"/>
    <property type="project" value="UniProtKB-SubCell"/>
</dbReference>
<feature type="transmembrane region" description="Helical" evidence="6">
    <location>
        <begin position="645"/>
        <end position="670"/>
    </location>
</feature>